<dbReference type="Gene3D" id="3.10.180.10">
    <property type="entry name" value="2,3-Dihydroxybiphenyl 1,2-Dioxygenase, domain 1"/>
    <property type="match status" value="1"/>
</dbReference>
<keyword evidence="3" id="KW-1185">Reference proteome</keyword>
<dbReference type="RefSeq" id="WP_220163660.1">
    <property type="nucleotide sequence ID" value="NZ_CP080507.1"/>
</dbReference>
<dbReference type="SUPFAM" id="SSF54593">
    <property type="entry name" value="Glyoxalase/Bleomycin resistance protein/Dihydroxybiphenyl dioxygenase"/>
    <property type="match status" value="1"/>
</dbReference>
<sequence length="143" mass="15467">MPTPLVPRLNGVVETVLYVDDLARAVAFYRDVLGLTTIAGDDTRFQVFDTGASRVLLLFKRGSTLEPTPVPGGIIPPHDGSGPGHVGLAIAHGDYDAWLGRLRACAVAIESETNWPRGGRSLYFRDPDGHLLELVTPGIWSVY</sequence>
<evidence type="ECO:0000313" key="3">
    <source>
        <dbReference type="Proteomes" id="UP000825051"/>
    </source>
</evidence>
<dbReference type="Proteomes" id="UP000825051">
    <property type="component" value="Chromosome"/>
</dbReference>
<name>A0A8F9XLU7_9BACT</name>
<dbReference type="InterPro" id="IPR004360">
    <property type="entry name" value="Glyas_Fos-R_dOase_dom"/>
</dbReference>
<dbReference type="InterPro" id="IPR029068">
    <property type="entry name" value="Glyas_Bleomycin-R_OHBP_Dase"/>
</dbReference>
<dbReference type="PROSITE" id="PS51819">
    <property type="entry name" value="VOC"/>
    <property type="match status" value="1"/>
</dbReference>
<evidence type="ECO:0000259" key="1">
    <source>
        <dbReference type="PROSITE" id="PS51819"/>
    </source>
</evidence>
<protein>
    <submittedName>
        <fullName evidence="2">VOC family protein</fullName>
    </submittedName>
</protein>
<dbReference type="AlphaFoldDB" id="A0A8F9XLU7"/>
<gene>
    <name evidence="2" type="ORF">K0B96_02920</name>
</gene>
<dbReference type="PANTHER" id="PTHR21366:SF22">
    <property type="entry name" value="VOC DOMAIN-CONTAINING PROTEIN"/>
    <property type="match status" value="1"/>
</dbReference>
<dbReference type="KEGG" id="ole:K0B96_02920"/>
<dbReference type="EMBL" id="CP080507">
    <property type="protein sequence ID" value="QYM79586.1"/>
    <property type="molecule type" value="Genomic_DNA"/>
</dbReference>
<proteinExistence type="predicted"/>
<evidence type="ECO:0000313" key="2">
    <source>
        <dbReference type="EMBL" id="QYM79586.1"/>
    </source>
</evidence>
<dbReference type="PANTHER" id="PTHR21366">
    <property type="entry name" value="GLYOXALASE FAMILY PROTEIN"/>
    <property type="match status" value="1"/>
</dbReference>
<dbReference type="InterPro" id="IPR050383">
    <property type="entry name" value="GlyoxalaseI/FosfomycinResist"/>
</dbReference>
<accession>A0A8F9XLU7</accession>
<dbReference type="Pfam" id="PF00903">
    <property type="entry name" value="Glyoxalase"/>
    <property type="match status" value="1"/>
</dbReference>
<organism evidence="2 3">
    <name type="scientific">Horticoccus luteus</name>
    <dbReference type="NCBI Taxonomy" id="2862869"/>
    <lineage>
        <taxon>Bacteria</taxon>
        <taxon>Pseudomonadati</taxon>
        <taxon>Verrucomicrobiota</taxon>
        <taxon>Opitutia</taxon>
        <taxon>Opitutales</taxon>
        <taxon>Opitutaceae</taxon>
        <taxon>Horticoccus</taxon>
    </lineage>
</organism>
<dbReference type="InterPro" id="IPR037523">
    <property type="entry name" value="VOC_core"/>
</dbReference>
<feature type="domain" description="VOC" evidence="1">
    <location>
        <begin position="8"/>
        <end position="137"/>
    </location>
</feature>
<reference evidence="2" key="1">
    <citation type="submission" date="2021-08" db="EMBL/GenBank/DDBJ databases">
        <title>Genome of a novel bacterium of the phylum Verrucomicrobia, Oleiharenicola sp. KSB-15.</title>
        <authorList>
            <person name="Chung J.-H."/>
            <person name="Ahn J.-H."/>
            <person name="Yoon Y."/>
            <person name="Kim D.-Y."/>
            <person name="An S.-H."/>
            <person name="Park I."/>
            <person name="Yeon J."/>
        </authorList>
    </citation>
    <scope>NUCLEOTIDE SEQUENCE</scope>
    <source>
        <strain evidence="2">KSB-15</strain>
    </source>
</reference>